<dbReference type="AlphaFoldDB" id="A0A1N7EV35"/>
<dbReference type="EMBL" id="FTNR01000005">
    <property type="protein sequence ID" value="SIR91919.1"/>
    <property type="molecule type" value="Genomic_DNA"/>
</dbReference>
<reference evidence="2" key="1">
    <citation type="submission" date="2017-01" db="EMBL/GenBank/DDBJ databases">
        <authorList>
            <person name="Varghese N."/>
            <person name="Submissions S."/>
        </authorList>
    </citation>
    <scope>NUCLEOTIDE SEQUENCE [LARGE SCALE GENOMIC DNA]</scope>
    <source>
        <strain evidence="2">type strain: HArc-</strain>
    </source>
</reference>
<proteinExistence type="predicted"/>
<dbReference type="OrthoDB" id="204916at2157"/>
<gene>
    <name evidence="1" type="ORF">SAMN05421752_10578</name>
</gene>
<sequence length="106" mass="11728">MTAPEPPNAIPDFLLEQFTDLSPETLRGIADYARGDTYIAPDKAPETIVESFALQDDDTLEAVAEYADSLAAFLETRDAESLTAVTSTQDTQERWGHDNILKWHGN</sequence>
<protein>
    <submittedName>
        <fullName evidence="1">Uncharacterized protein</fullName>
    </submittedName>
</protein>
<accession>A0A1N7EV35</accession>
<evidence type="ECO:0000313" key="1">
    <source>
        <dbReference type="EMBL" id="SIR91919.1"/>
    </source>
</evidence>
<organism evidence="1 2">
    <name type="scientific">Natronorubrum thiooxidans</name>
    <dbReference type="NCBI Taxonomy" id="308853"/>
    <lineage>
        <taxon>Archaea</taxon>
        <taxon>Methanobacteriati</taxon>
        <taxon>Methanobacteriota</taxon>
        <taxon>Stenosarchaea group</taxon>
        <taxon>Halobacteria</taxon>
        <taxon>Halobacteriales</taxon>
        <taxon>Natrialbaceae</taxon>
        <taxon>Natronorubrum</taxon>
    </lineage>
</organism>
<name>A0A1N7EV35_9EURY</name>
<keyword evidence="2" id="KW-1185">Reference proteome</keyword>
<dbReference type="RefSeq" id="WP_173834870.1">
    <property type="nucleotide sequence ID" value="NZ_FTNR01000005.1"/>
</dbReference>
<dbReference type="Proteomes" id="UP000185936">
    <property type="component" value="Unassembled WGS sequence"/>
</dbReference>
<evidence type="ECO:0000313" key="2">
    <source>
        <dbReference type="Proteomes" id="UP000185936"/>
    </source>
</evidence>